<evidence type="ECO:0000313" key="3">
    <source>
        <dbReference type="Proteomes" id="UP001595711"/>
    </source>
</evidence>
<proteinExistence type="predicted"/>
<dbReference type="Gene3D" id="3.40.50.1820">
    <property type="entry name" value="alpha/beta hydrolase"/>
    <property type="match status" value="1"/>
</dbReference>
<dbReference type="Proteomes" id="UP001595711">
    <property type="component" value="Unassembled WGS sequence"/>
</dbReference>
<sequence length="268" mass="28429">MNEAAAGSGLHHADLPGGRVEYRWAGPRLRDAALPVIVMLHEGLGCIALWKDFPDRMAAVTGLPVLVYSRVGYGGSAPCALPRPLTYMHEEGERELPALLKALGIGKHILLGHSDGASISLVYAGAAVRDGLLGLAVLAPHSFCEEVSVTSIAAADRAYATGDLHGRLEKYHGANTDCAFRGWCDAWLDPAFMQWSIEGYVDRITAPVLVIQGEGDEYGTAAQVDSIARRVKGPVETLLLPGCGHSPQRDQPEATLKALAGFAAKVQA</sequence>
<name>A0ABV7VHG1_9PROT</name>
<gene>
    <name evidence="2" type="ORF">ACFOOQ_14800</name>
</gene>
<dbReference type="Pfam" id="PF12697">
    <property type="entry name" value="Abhydrolase_6"/>
    <property type="match status" value="1"/>
</dbReference>
<organism evidence="2 3">
    <name type="scientific">Ferrovibrio xuzhouensis</name>
    <dbReference type="NCBI Taxonomy" id="1576914"/>
    <lineage>
        <taxon>Bacteria</taxon>
        <taxon>Pseudomonadati</taxon>
        <taxon>Pseudomonadota</taxon>
        <taxon>Alphaproteobacteria</taxon>
        <taxon>Rhodospirillales</taxon>
        <taxon>Rhodospirillaceae</taxon>
        <taxon>Ferrovibrio</taxon>
    </lineage>
</organism>
<dbReference type="PANTHER" id="PTHR43689">
    <property type="entry name" value="HYDROLASE"/>
    <property type="match status" value="1"/>
</dbReference>
<evidence type="ECO:0000313" key="2">
    <source>
        <dbReference type="EMBL" id="MFC3676824.1"/>
    </source>
</evidence>
<dbReference type="EMBL" id="JBHRYJ010000003">
    <property type="protein sequence ID" value="MFC3676824.1"/>
    <property type="molecule type" value="Genomic_DNA"/>
</dbReference>
<evidence type="ECO:0000259" key="1">
    <source>
        <dbReference type="Pfam" id="PF12697"/>
    </source>
</evidence>
<dbReference type="InterPro" id="IPR029058">
    <property type="entry name" value="AB_hydrolase_fold"/>
</dbReference>
<dbReference type="InterPro" id="IPR000073">
    <property type="entry name" value="AB_hydrolase_1"/>
</dbReference>
<comment type="caution">
    <text evidence="2">The sequence shown here is derived from an EMBL/GenBank/DDBJ whole genome shotgun (WGS) entry which is preliminary data.</text>
</comment>
<dbReference type="PANTHER" id="PTHR43689:SF8">
    <property type="entry name" value="ALPHA_BETA-HYDROLASES SUPERFAMILY PROTEIN"/>
    <property type="match status" value="1"/>
</dbReference>
<keyword evidence="3" id="KW-1185">Reference proteome</keyword>
<dbReference type="RefSeq" id="WP_379728029.1">
    <property type="nucleotide sequence ID" value="NZ_JBHRYJ010000003.1"/>
</dbReference>
<feature type="domain" description="AB hydrolase-1" evidence="1">
    <location>
        <begin position="37"/>
        <end position="256"/>
    </location>
</feature>
<keyword evidence="2" id="KW-0378">Hydrolase</keyword>
<dbReference type="GO" id="GO:0016787">
    <property type="term" value="F:hydrolase activity"/>
    <property type="evidence" value="ECO:0007669"/>
    <property type="project" value="UniProtKB-KW"/>
</dbReference>
<dbReference type="SUPFAM" id="SSF53474">
    <property type="entry name" value="alpha/beta-Hydrolases"/>
    <property type="match status" value="1"/>
</dbReference>
<reference evidence="3" key="1">
    <citation type="journal article" date="2019" name="Int. J. Syst. Evol. Microbiol.">
        <title>The Global Catalogue of Microorganisms (GCM) 10K type strain sequencing project: providing services to taxonomists for standard genome sequencing and annotation.</title>
        <authorList>
            <consortium name="The Broad Institute Genomics Platform"/>
            <consortium name="The Broad Institute Genome Sequencing Center for Infectious Disease"/>
            <person name="Wu L."/>
            <person name="Ma J."/>
        </authorList>
    </citation>
    <scope>NUCLEOTIDE SEQUENCE [LARGE SCALE GENOMIC DNA]</scope>
    <source>
        <strain evidence="3">KCTC 42182</strain>
    </source>
</reference>
<accession>A0ABV7VHG1</accession>
<protein>
    <submittedName>
        <fullName evidence="2">Alpha/beta fold hydrolase</fullName>
    </submittedName>
</protein>